<evidence type="ECO:0000256" key="7">
    <source>
        <dbReference type="SAM" id="SignalP"/>
    </source>
</evidence>
<evidence type="ECO:0000313" key="9">
    <source>
        <dbReference type="EMBL" id="MXO94688.1"/>
    </source>
</evidence>
<dbReference type="GO" id="GO:0007165">
    <property type="term" value="P:signal transduction"/>
    <property type="evidence" value="ECO:0007669"/>
    <property type="project" value="TreeGrafter"/>
</dbReference>
<evidence type="ECO:0000256" key="1">
    <source>
        <dbReference type="ARBA" id="ARBA00009179"/>
    </source>
</evidence>
<feature type="signal peptide" evidence="7">
    <location>
        <begin position="1"/>
        <end position="27"/>
    </location>
</feature>
<sequence>MKFAATVRAAALCTAVALLPATTAGYAQVEARVSPEFARLFATYQRIKTSYVDQVDDEALIRGAIDGMLASLDPHSSYLDGTALQRLNTMIDGNYQGLGISVQMEDGAVKVISPFRGSPAEQAGVAAGDYITHIDGRLIYGLEIDQAVEQMRGPAGSAIELTIFRPGRDNSFDVTVTRGVIELEPVTSELIDGNIGHIMVNEFSADVGSDVRNALRDLQGQATGRLTGLVLDLRRNPGGSLDEAVALSDLFLSDGQIVSQRGRNRQDTIVYESETVYRGDVAEGLPIIVLIDEGSASASEIVAGALQDHHRALVMGERSFGKGSVQTLLPLTRDSALKLTTARYYTPSGRSVQEGGIEPDIRVPQLSDPDAERRQRLAMRESDLRGHLVNEAGVQDEALERDRLDDPRFQLTAAQLEEQGVTDFQLDYAVRTLRRTAGTVASR</sequence>
<dbReference type="SUPFAM" id="SSF50156">
    <property type="entry name" value="PDZ domain-like"/>
    <property type="match status" value="1"/>
</dbReference>
<dbReference type="GO" id="GO:0006508">
    <property type="term" value="P:proteolysis"/>
    <property type="evidence" value="ECO:0007669"/>
    <property type="project" value="UniProtKB-KW"/>
</dbReference>
<dbReference type="InterPro" id="IPR036034">
    <property type="entry name" value="PDZ_sf"/>
</dbReference>
<dbReference type="SUPFAM" id="SSF52096">
    <property type="entry name" value="ClpP/crotonase"/>
    <property type="match status" value="1"/>
</dbReference>
<dbReference type="Pfam" id="PF22694">
    <property type="entry name" value="CtpB_N-like"/>
    <property type="match status" value="1"/>
</dbReference>
<dbReference type="AlphaFoldDB" id="A0A845A453"/>
<feature type="region of interest" description="Disordered" evidence="6">
    <location>
        <begin position="350"/>
        <end position="372"/>
    </location>
</feature>
<dbReference type="PANTHER" id="PTHR32060">
    <property type="entry name" value="TAIL-SPECIFIC PROTEASE"/>
    <property type="match status" value="1"/>
</dbReference>
<dbReference type="Gene3D" id="3.90.226.10">
    <property type="entry name" value="2-enoyl-CoA Hydratase, Chain A, domain 1"/>
    <property type="match status" value="1"/>
</dbReference>
<evidence type="ECO:0000313" key="10">
    <source>
        <dbReference type="Proteomes" id="UP000460626"/>
    </source>
</evidence>
<evidence type="ECO:0000256" key="4">
    <source>
        <dbReference type="ARBA" id="ARBA00022825"/>
    </source>
</evidence>
<proteinExistence type="inferred from homology"/>
<dbReference type="Pfam" id="PF03572">
    <property type="entry name" value="Peptidase_S41"/>
    <property type="match status" value="1"/>
</dbReference>
<dbReference type="InterPro" id="IPR004447">
    <property type="entry name" value="Peptidase_S41A"/>
</dbReference>
<reference evidence="9 10" key="1">
    <citation type="submission" date="2019-12" db="EMBL/GenBank/DDBJ databases">
        <title>Genomic-based taxomic classification of the family Erythrobacteraceae.</title>
        <authorList>
            <person name="Xu L."/>
        </authorList>
    </citation>
    <scope>NUCLEOTIDE SEQUENCE [LARGE SCALE GENOMIC DNA]</scope>
    <source>
        <strain evidence="9 10">RC4-10-4</strain>
    </source>
</reference>
<dbReference type="NCBIfam" id="TIGR00225">
    <property type="entry name" value="prc"/>
    <property type="match status" value="1"/>
</dbReference>
<dbReference type="InterPro" id="IPR001478">
    <property type="entry name" value="PDZ"/>
</dbReference>
<keyword evidence="4 5" id="KW-0720">Serine protease</keyword>
<dbReference type="GO" id="GO:0008236">
    <property type="term" value="F:serine-type peptidase activity"/>
    <property type="evidence" value="ECO:0007669"/>
    <property type="project" value="UniProtKB-KW"/>
</dbReference>
<evidence type="ECO:0000259" key="8">
    <source>
        <dbReference type="PROSITE" id="PS50106"/>
    </source>
</evidence>
<dbReference type="Gene3D" id="2.30.42.10">
    <property type="match status" value="1"/>
</dbReference>
<name>A0A845A453_9SPHN</name>
<dbReference type="PANTHER" id="PTHR32060:SF30">
    <property type="entry name" value="CARBOXY-TERMINAL PROCESSING PROTEASE CTPA"/>
    <property type="match status" value="1"/>
</dbReference>
<dbReference type="Proteomes" id="UP000460626">
    <property type="component" value="Unassembled WGS sequence"/>
</dbReference>
<evidence type="ECO:0000256" key="2">
    <source>
        <dbReference type="ARBA" id="ARBA00022670"/>
    </source>
</evidence>
<keyword evidence="7" id="KW-0732">Signal</keyword>
<feature type="chain" id="PRO_5032916593" evidence="7">
    <location>
        <begin position="28"/>
        <end position="443"/>
    </location>
</feature>
<evidence type="ECO:0000256" key="5">
    <source>
        <dbReference type="RuleBase" id="RU004404"/>
    </source>
</evidence>
<organism evidence="9 10">
    <name type="scientific">Aurantiacibacter arachoides</name>
    <dbReference type="NCBI Taxonomy" id="1850444"/>
    <lineage>
        <taxon>Bacteria</taxon>
        <taxon>Pseudomonadati</taxon>
        <taxon>Pseudomonadota</taxon>
        <taxon>Alphaproteobacteria</taxon>
        <taxon>Sphingomonadales</taxon>
        <taxon>Erythrobacteraceae</taxon>
        <taxon>Aurantiacibacter</taxon>
    </lineage>
</organism>
<evidence type="ECO:0000256" key="3">
    <source>
        <dbReference type="ARBA" id="ARBA00022801"/>
    </source>
</evidence>
<feature type="domain" description="PDZ" evidence="8">
    <location>
        <begin position="84"/>
        <end position="152"/>
    </location>
</feature>
<dbReference type="PROSITE" id="PS50106">
    <property type="entry name" value="PDZ"/>
    <property type="match status" value="1"/>
</dbReference>
<dbReference type="InterPro" id="IPR041489">
    <property type="entry name" value="PDZ_6"/>
</dbReference>
<dbReference type="GO" id="GO:0030288">
    <property type="term" value="C:outer membrane-bounded periplasmic space"/>
    <property type="evidence" value="ECO:0007669"/>
    <property type="project" value="TreeGrafter"/>
</dbReference>
<dbReference type="SMART" id="SM00228">
    <property type="entry name" value="PDZ"/>
    <property type="match status" value="1"/>
</dbReference>
<dbReference type="Pfam" id="PF17820">
    <property type="entry name" value="PDZ_6"/>
    <property type="match status" value="1"/>
</dbReference>
<dbReference type="OrthoDB" id="9812068at2"/>
<dbReference type="CDD" id="cd07560">
    <property type="entry name" value="Peptidase_S41_CPP"/>
    <property type="match status" value="1"/>
</dbReference>
<keyword evidence="10" id="KW-1185">Reference proteome</keyword>
<dbReference type="GO" id="GO:0004175">
    <property type="term" value="F:endopeptidase activity"/>
    <property type="evidence" value="ECO:0007669"/>
    <property type="project" value="TreeGrafter"/>
</dbReference>
<dbReference type="Gene3D" id="3.30.750.44">
    <property type="match status" value="1"/>
</dbReference>
<keyword evidence="3 5" id="KW-0378">Hydrolase</keyword>
<comment type="caution">
    <text evidence="9">The sequence shown here is derived from an EMBL/GenBank/DDBJ whole genome shotgun (WGS) entry which is preliminary data.</text>
</comment>
<evidence type="ECO:0000256" key="6">
    <source>
        <dbReference type="SAM" id="MobiDB-lite"/>
    </source>
</evidence>
<dbReference type="RefSeq" id="WP_131451300.1">
    <property type="nucleotide sequence ID" value="NZ_BMJK01000001.1"/>
</dbReference>
<comment type="similarity">
    <text evidence="1 5">Belongs to the peptidase S41A family.</text>
</comment>
<protein>
    <submittedName>
        <fullName evidence="9">PDZ domain-containing protein</fullName>
    </submittedName>
</protein>
<keyword evidence="2 5" id="KW-0645">Protease</keyword>
<dbReference type="CDD" id="cd06782">
    <property type="entry name" value="cpPDZ_CPP-like"/>
    <property type="match status" value="1"/>
</dbReference>
<dbReference type="SMART" id="SM00245">
    <property type="entry name" value="TSPc"/>
    <property type="match status" value="1"/>
</dbReference>
<gene>
    <name evidence="9" type="ORF">GRI62_13875</name>
</gene>
<dbReference type="InterPro" id="IPR055210">
    <property type="entry name" value="CtpA/B_N"/>
</dbReference>
<dbReference type="FunFam" id="2.30.42.10:FF:000063">
    <property type="entry name" value="Peptidase, S41 family"/>
    <property type="match status" value="1"/>
</dbReference>
<dbReference type="InterPro" id="IPR005151">
    <property type="entry name" value="Tail-specific_protease"/>
</dbReference>
<accession>A0A845A453</accession>
<dbReference type="InterPro" id="IPR029045">
    <property type="entry name" value="ClpP/crotonase-like_dom_sf"/>
</dbReference>
<dbReference type="EMBL" id="WTYH01000001">
    <property type="protein sequence ID" value="MXO94688.1"/>
    <property type="molecule type" value="Genomic_DNA"/>
</dbReference>